<organism evidence="4 5">
    <name type="scientific">Rhizobium freirei PRF 81</name>
    <dbReference type="NCBI Taxonomy" id="363754"/>
    <lineage>
        <taxon>Bacteria</taxon>
        <taxon>Pseudomonadati</taxon>
        <taxon>Pseudomonadota</taxon>
        <taxon>Alphaproteobacteria</taxon>
        <taxon>Hyphomicrobiales</taxon>
        <taxon>Rhizobiaceae</taxon>
        <taxon>Rhizobium/Agrobacterium group</taxon>
        <taxon>Rhizobium</taxon>
    </lineage>
</organism>
<dbReference type="OrthoDB" id="9810761at2"/>
<evidence type="ECO:0000259" key="3">
    <source>
        <dbReference type="SMART" id="SM00382"/>
    </source>
</evidence>
<dbReference type="PANTHER" id="PTHR30486:SF6">
    <property type="entry name" value="TYPE IV PILUS RETRACTATION ATPASE PILT"/>
    <property type="match status" value="1"/>
</dbReference>
<dbReference type="Gene3D" id="3.40.50.300">
    <property type="entry name" value="P-loop containing nucleotide triphosphate hydrolases"/>
    <property type="match status" value="1"/>
</dbReference>
<dbReference type="InterPro" id="IPR050921">
    <property type="entry name" value="T4SS_GSP_E_ATPase"/>
</dbReference>
<gene>
    <name evidence="4" type="ORF">RHSP_06860</name>
</gene>
<evidence type="ECO:0000313" key="5">
    <source>
        <dbReference type="Proteomes" id="UP000012429"/>
    </source>
</evidence>
<dbReference type="Gene3D" id="3.30.450.90">
    <property type="match status" value="1"/>
</dbReference>
<dbReference type="SMART" id="SM00382">
    <property type="entry name" value="AAA"/>
    <property type="match status" value="1"/>
</dbReference>
<dbReference type="InterPro" id="IPR003593">
    <property type="entry name" value="AAA+_ATPase"/>
</dbReference>
<evidence type="ECO:0000256" key="2">
    <source>
        <dbReference type="ARBA" id="ARBA00022840"/>
    </source>
</evidence>
<dbReference type="PANTHER" id="PTHR30486">
    <property type="entry name" value="TWITCHING MOTILITY PROTEIN PILT"/>
    <property type="match status" value="1"/>
</dbReference>
<dbReference type="GO" id="GO:0016887">
    <property type="term" value="F:ATP hydrolysis activity"/>
    <property type="evidence" value="ECO:0007669"/>
    <property type="project" value="InterPro"/>
</dbReference>
<keyword evidence="5" id="KW-1185">Reference proteome</keyword>
<dbReference type="CDD" id="cd01130">
    <property type="entry name" value="VirB11-like_ATPase"/>
    <property type="match status" value="1"/>
</dbReference>
<sequence length="351" mass="38874">MIEAADSGVVRELLLPLSRFLRDKALYEVIINAPGKVITEGTEGWHIHDMSELTYDRLMRLARAVASFSNQSIDEVRPILSATLPDDERVQIVIPPATTKGTVSVTIRKPSSVSLSLDDLDHGGLFADVVRTDEGGGRSDQRLAEFYRIGAYKQFLREAVLARKNIIISGATGSGKTTLSKALIRHIPESERIISIEDTPELVIPQPNHVRLFYSKGGQGTARIGAKDLLESCLRMRPDRILLQELRDGTAFYYIRNVNSGHPGSITTVHADSARLAFEQLTLLVKESEGGGDLERHDIREMLTIAIDVIVQCKRVDGRFRIAEIYFRGALASRVDGTVRGRLHDDHAQTA</sequence>
<dbReference type="PATRIC" id="fig|363754.4.peg.4811"/>
<comment type="similarity">
    <text evidence="1">Belongs to the GSP E family.</text>
</comment>
<comment type="caution">
    <text evidence="4">The sequence shown here is derived from an EMBL/GenBank/DDBJ whole genome shotgun (WGS) entry which is preliminary data.</text>
</comment>
<dbReference type="GO" id="GO:0043684">
    <property type="term" value="C:type IV secretion system complex"/>
    <property type="evidence" value="ECO:0007669"/>
    <property type="project" value="InterPro"/>
</dbReference>
<keyword evidence="2" id="KW-0067">ATP-binding</keyword>
<protein>
    <submittedName>
        <fullName evidence="4">T4SS VirB11</fullName>
    </submittedName>
</protein>
<keyword evidence="2" id="KW-0547">Nucleotide-binding</keyword>
<dbReference type="InterPro" id="IPR001482">
    <property type="entry name" value="T2SS/T4SS_dom"/>
</dbReference>
<reference evidence="4 5" key="1">
    <citation type="journal article" date="2012" name="BMC Genomics">
        <title>Genomic basis of broad host range and environmental adaptability of Rhizobium tropici CIAT 899 and Rhizobium sp. PRF 81 which are used in inoculants for common bean (Phaseolus vulgaris L.).</title>
        <authorList>
            <person name="Ormeno-Orrillo E."/>
            <person name="Menna P."/>
            <person name="Almeida L.G."/>
            <person name="Ollero F.J."/>
            <person name="Nicolas M.F."/>
            <person name="Pains Rodrigues E."/>
            <person name="Shigueyoshi Nakatani A."/>
            <person name="Silva Batista J.S."/>
            <person name="Oliveira Chueire L.M."/>
            <person name="Souza R.C."/>
            <person name="Ribeiro Vasconcelos A.T."/>
            <person name="Megias M."/>
            <person name="Hungria M."/>
            <person name="Martinez-Romero E."/>
        </authorList>
    </citation>
    <scope>NUCLEOTIDE SEQUENCE [LARGE SCALE GENOMIC DNA]</scope>
    <source>
        <strain evidence="4 5">PRF 81</strain>
    </source>
</reference>
<dbReference type="AlphaFoldDB" id="N6U5M0"/>
<evidence type="ECO:0000256" key="1">
    <source>
        <dbReference type="ARBA" id="ARBA00006611"/>
    </source>
</evidence>
<dbReference type="InterPro" id="IPR027417">
    <property type="entry name" value="P-loop_NTPase"/>
</dbReference>
<accession>N6U5M0</accession>
<name>N6U5M0_9HYPH</name>
<dbReference type="SUPFAM" id="SSF52540">
    <property type="entry name" value="P-loop containing nucleoside triphosphate hydrolases"/>
    <property type="match status" value="1"/>
</dbReference>
<proteinExistence type="inferred from homology"/>
<feature type="domain" description="AAA+ ATPase" evidence="3">
    <location>
        <begin position="162"/>
        <end position="345"/>
    </location>
</feature>
<dbReference type="STRING" id="363754.RHSP_06860"/>
<dbReference type="NCBIfam" id="TIGR02788">
    <property type="entry name" value="VirB11"/>
    <property type="match status" value="1"/>
</dbReference>
<dbReference type="Pfam" id="PF00437">
    <property type="entry name" value="T2SSE"/>
    <property type="match status" value="1"/>
</dbReference>
<evidence type="ECO:0000313" key="4">
    <source>
        <dbReference type="EMBL" id="ENN85553.1"/>
    </source>
</evidence>
<dbReference type="Proteomes" id="UP000012429">
    <property type="component" value="Unassembled WGS sequence"/>
</dbReference>
<dbReference type="RefSeq" id="WP_004123804.1">
    <property type="nucleotide sequence ID" value="NZ_AQHN01000083.1"/>
</dbReference>
<dbReference type="InterPro" id="IPR014155">
    <property type="entry name" value="VirB11"/>
</dbReference>
<dbReference type="EMBL" id="AQHN01000083">
    <property type="protein sequence ID" value="ENN85553.1"/>
    <property type="molecule type" value="Genomic_DNA"/>
</dbReference>
<dbReference type="GO" id="GO:0044097">
    <property type="term" value="P:secretion by the type IV secretion system"/>
    <property type="evidence" value="ECO:0007669"/>
    <property type="project" value="InterPro"/>
</dbReference>